<dbReference type="Gene3D" id="1.10.287.2610">
    <property type="match status" value="1"/>
</dbReference>
<gene>
    <name evidence="3" type="ORF">CTEN210_07402</name>
</gene>
<feature type="coiled-coil region" evidence="1">
    <location>
        <begin position="1066"/>
        <end position="1226"/>
    </location>
</feature>
<reference evidence="3 4" key="1">
    <citation type="journal article" date="2021" name="Sci. Rep.">
        <title>The genome of the diatom Chaetoceros tenuissimus carries an ancient integrated fragment of an extant virus.</title>
        <authorList>
            <person name="Hongo Y."/>
            <person name="Kimura K."/>
            <person name="Takaki Y."/>
            <person name="Yoshida Y."/>
            <person name="Baba S."/>
            <person name="Kobayashi G."/>
            <person name="Nagasaki K."/>
            <person name="Hano T."/>
            <person name="Tomaru Y."/>
        </authorList>
    </citation>
    <scope>NUCLEOTIDE SEQUENCE [LARGE SCALE GENOMIC DNA]</scope>
    <source>
        <strain evidence="3 4">NIES-3715</strain>
    </source>
</reference>
<feature type="region of interest" description="Disordered" evidence="2">
    <location>
        <begin position="865"/>
        <end position="912"/>
    </location>
</feature>
<organism evidence="3 4">
    <name type="scientific">Chaetoceros tenuissimus</name>
    <dbReference type="NCBI Taxonomy" id="426638"/>
    <lineage>
        <taxon>Eukaryota</taxon>
        <taxon>Sar</taxon>
        <taxon>Stramenopiles</taxon>
        <taxon>Ochrophyta</taxon>
        <taxon>Bacillariophyta</taxon>
        <taxon>Coscinodiscophyceae</taxon>
        <taxon>Chaetocerotophycidae</taxon>
        <taxon>Chaetocerotales</taxon>
        <taxon>Chaetocerotaceae</taxon>
        <taxon>Chaetoceros</taxon>
    </lineage>
</organism>
<feature type="compositionally biased region" description="Polar residues" evidence="2">
    <location>
        <begin position="317"/>
        <end position="333"/>
    </location>
</feature>
<feature type="compositionally biased region" description="Polar residues" evidence="2">
    <location>
        <begin position="865"/>
        <end position="879"/>
    </location>
</feature>
<feature type="compositionally biased region" description="Polar residues" evidence="2">
    <location>
        <begin position="213"/>
        <end position="231"/>
    </location>
</feature>
<evidence type="ECO:0000256" key="2">
    <source>
        <dbReference type="SAM" id="MobiDB-lite"/>
    </source>
</evidence>
<feature type="region of interest" description="Disordered" evidence="2">
    <location>
        <begin position="386"/>
        <end position="412"/>
    </location>
</feature>
<feature type="compositionally biased region" description="Polar residues" evidence="2">
    <location>
        <begin position="37"/>
        <end position="52"/>
    </location>
</feature>
<name>A0AAD3H5E0_9STRA</name>
<feature type="region of interest" description="Disordered" evidence="2">
    <location>
        <begin position="28"/>
        <end position="52"/>
    </location>
</feature>
<feature type="compositionally biased region" description="Low complexity" evidence="2">
    <location>
        <begin position="890"/>
        <end position="900"/>
    </location>
</feature>
<keyword evidence="1" id="KW-0175">Coiled coil</keyword>
<feature type="region of interest" description="Disordered" evidence="2">
    <location>
        <begin position="341"/>
        <end position="360"/>
    </location>
</feature>
<dbReference type="PANTHER" id="PTHR43941:SF1">
    <property type="entry name" value="STRUCTURAL MAINTENANCE OF CHROMOSOMES PROTEIN 2"/>
    <property type="match status" value="1"/>
</dbReference>
<feature type="compositionally biased region" description="Low complexity" evidence="2">
    <location>
        <begin position="292"/>
        <end position="307"/>
    </location>
</feature>
<feature type="coiled-coil region" evidence="1">
    <location>
        <begin position="1262"/>
        <end position="1489"/>
    </location>
</feature>
<feature type="compositionally biased region" description="Basic and acidic residues" evidence="2">
    <location>
        <begin position="266"/>
        <end position="285"/>
    </location>
</feature>
<dbReference type="EMBL" id="BLLK01000045">
    <property type="protein sequence ID" value="GFH50926.1"/>
    <property type="molecule type" value="Genomic_DNA"/>
</dbReference>
<feature type="compositionally biased region" description="Basic and acidic residues" evidence="2">
    <location>
        <begin position="396"/>
        <end position="406"/>
    </location>
</feature>
<evidence type="ECO:0000313" key="4">
    <source>
        <dbReference type="Proteomes" id="UP001054902"/>
    </source>
</evidence>
<sequence>MALSIARNASPESTGKEILQRFRDLVKQKSAQKGMKTPNSASVKSEMSQQQELHQNAALDLTMELKEAAKQIDQGGDIPIFHEIAHEELNSVEKLKPVIDVGSEMSVGSMSVKTRMKQSLAKRRTALQSRNVNVIANEDENASKESKLMKKNYVTPEVMLNKSESITTQQQKEEPKEVPVEEEANNKDDNSNASARDDISHGTGLSLELDASVESSDIQDSMDKSSQSISAASPMPQDMSITNKEDSQIGNVTILETLVEEPESDEQSKSEEDANHSSDIEKENGELISLANSCESVNSNSSSALQSPKMFEHESPRSQAISETSPLTPADSIQTFSVFTNSSQKSRLSSNTPTDSIQTFSVGGRSMSIANDAFKMSIFSPHLRISDDFSNGAHSENQKEQDESRGGETLIPDVSVRDQSQAFSTPGQRMWYSSPASRLSLSLNGISPSGSAVSELDELSRELDAVRSAQKESGMEINKSSDRAKELIHIYDQINEDVERQDSLETSMMGNLSVVSPVSKALATDDPSGITSEAAARLIERNKTLVKEVRFADQACVELSERNLALNRELQKMDSSMEELKTKNDSLHETIVTNSQYAARLEEEKRQMQAQIDKLTTSLEGEKERSSKLEEEAQSLRLKSSSVEERVTSLTAKLEEETKKNEELSFELDQKANSSQQNDQRLTIVTAKYESIMEEYTEAKATISTLKDRLASVESTSELAASTAAQKFREASFEMQKENEDLRDKLEEYEAALEVERAARYEAEDECLNWRDLCEELEAKQSYVEKLNVAQTNTEVEAKGSPCRSEVSKRTTSSVVIAKTLKEEIEKGREATERIIEAEKIIAVTQSKLRDAERELQAARDENKVLTNKLQVPSFNSVPHPTRPQDDSSLESMESSSVSESESEAEERRESNLMLANAKSQCEEYKREIDSILSQIKAARDMNEPEKALSVAGHDNSSIVATVKDLASTCSKINIAAGNRVGELESKIKFIADSMDQLQEICNEDQSDVSGNSYTLQMMEEGTTTPVKKNRTPMKVLFMQDSQSNVSPTASDASLEPARDKTPVKMIRLRHQLQDVEEQLQTAVEEKESLEEALEEAKSHIELMTAGIENANKIARASQQVIEENKLLEKSVTLLKSHIEQLEESVTILEEEREVFLNGDSIQEQELEEALSTIDSLKEDKFSLEGVVQQLTNDKNLLSKELAKVTSSFKNQADVFESEKKELESEICYLKEAMVEIEASRDRFHSEANILTSENDDQVEMIHELQESMAEVQGQFQEMKSSFLKCNEELAEMVETKLALEKENDELYNTVNKYHKQLSERSSILETMTAEGDEIKDKLAAMEKAYDSLHKEHVEMGSQVEILVSMNDEYQADLDSARDQIHGLESEVEEFKSSLESNVSELSNATYELKAKNVELLQVQTSLQKKENTVKALENEFQTLKNEMNATTAIHESAISSMREELEKTMTKLEVAERKVDEYQLESRTAFDEMCSKDEEITKLRNKSESLMRKNSRMREYVKNLTSKCKEWEATFAEKENLNLTFQRKYEESMRKISDLTNQVNNTSISISSKASTQSEQTDAIKENKINNLKRRLLERAALDKQ</sequence>
<protein>
    <submittedName>
        <fullName evidence="3">Uncharacterized protein</fullName>
    </submittedName>
</protein>
<evidence type="ECO:0000256" key="1">
    <source>
        <dbReference type="SAM" id="Coils"/>
    </source>
</evidence>
<evidence type="ECO:0000313" key="3">
    <source>
        <dbReference type="EMBL" id="GFH50926.1"/>
    </source>
</evidence>
<feature type="region of interest" description="Disordered" evidence="2">
    <location>
        <begin position="160"/>
        <end position="333"/>
    </location>
</feature>
<accession>A0AAD3H5E0</accession>
<feature type="compositionally biased region" description="Basic and acidic residues" evidence="2">
    <location>
        <begin position="620"/>
        <end position="631"/>
    </location>
</feature>
<dbReference type="Proteomes" id="UP001054902">
    <property type="component" value="Unassembled WGS sequence"/>
</dbReference>
<feature type="region of interest" description="Disordered" evidence="2">
    <location>
        <begin position="616"/>
        <end position="641"/>
    </location>
</feature>
<feature type="compositionally biased region" description="Basic and acidic residues" evidence="2">
    <location>
        <begin position="171"/>
        <end position="200"/>
    </location>
</feature>
<dbReference type="PANTHER" id="PTHR43941">
    <property type="entry name" value="STRUCTURAL MAINTENANCE OF CHROMOSOMES PROTEIN 2"/>
    <property type="match status" value="1"/>
</dbReference>
<proteinExistence type="predicted"/>
<comment type="caution">
    <text evidence="3">The sequence shown here is derived from an EMBL/GenBank/DDBJ whole genome shotgun (WGS) entry which is preliminary data.</text>
</comment>
<keyword evidence="4" id="KW-1185">Reference proteome</keyword>